<evidence type="ECO:0008006" key="3">
    <source>
        <dbReference type="Google" id="ProtNLM"/>
    </source>
</evidence>
<protein>
    <recommendedName>
        <fullName evidence="3">Lipoprotein</fullName>
    </recommendedName>
</protein>
<reference evidence="1 2" key="1">
    <citation type="submission" date="2019-08" db="EMBL/GenBank/DDBJ databases">
        <title>Genome sequencing of Paenibacillus faecis DSM 23593(T).</title>
        <authorList>
            <person name="Kook J.-K."/>
            <person name="Park S.-N."/>
            <person name="Lim Y.K."/>
        </authorList>
    </citation>
    <scope>NUCLEOTIDE SEQUENCE [LARGE SCALE GENOMIC DNA]</scope>
    <source>
        <strain evidence="1 2">DSM 23593</strain>
    </source>
</reference>
<comment type="caution">
    <text evidence="1">The sequence shown here is derived from an EMBL/GenBank/DDBJ whole genome shotgun (WGS) entry which is preliminary data.</text>
</comment>
<evidence type="ECO:0000313" key="2">
    <source>
        <dbReference type="Proteomes" id="UP000325218"/>
    </source>
</evidence>
<dbReference type="RefSeq" id="WP_148451689.1">
    <property type="nucleotide sequence ID" value="NZ_VSDO01000002.1"/>
</dbReference>
<dbReference type="Proteomes" id="UP000325218">
    <property type="component" value="Unassembled WGS sequence"/>
</dbReference>
<dbReference type="EMBL" id="VSDO01000002">
    <property type="protein sequence ID" value="TYA13090.1"/>
    <property type="molecule type" value="Genomic_DNA"/>
</dbReference>
<sequence>MKSAYYSFMSLLFAVLLLVSCSLRDNKTPEQWYRVTWSGLAGCDSLTFRGEAALFSGAEGKLTESFAYSGQLDDHHRLRMATVLPVPAEGTGRLPRTAESKAKAYQVNLLWKSGNWSLEANEGDAVLQGLARLNPLDQLEGIRTARKVMSSDKGAARGTKVLRIELDPDEAKARLKAKLTEEMEAVKNGWKTRLQQVEAPRRPRMEAELNEAWSDSKERLLTMLDQSEAKVVYHLTIDRHNGLPTRLTSETELVYPNRLGLKVKEALLTDNRFENYR</sequence>
<dbReference type="OrthoDB" id="2664142at2"/>
<gene>
    <name evidence="1" type="ORF">FRY98_10475</name>
</gene>
<name>A0A5D0CTX3_9BACL</name>
<evidence type="ECO:0000313" key="1">
    <source>
        <dbReference type="EMBL" id="TYA13090.1"/>
    </source>
</evidence>
<dbReference type="PROSITE" id="PS51257">
    <property type="entry name" value="PROKAR_LIPOPROTEIN"/>
    <property type="match status" value="1"/>
</dbReference>
<keyword evidence="2" id="KW-1185">Reference proteome</keyword>
<dbReference type="AlphaFoldDB" id="A0A5D0CTX3"/>
<accession>A0A5D0CTX3</accession>
<proteinExistence type="predicted"/>
<organism evidence="1 2">
    <name type="scientific">Paenibacillus faecis</name>
    <dbReference type="NCBI Taxonomy" id="862114"/>
    <lineage>
        <taxon>Bacteria</taxon>
        <taxon>Bacillati</taxon>
        <taxon>Bacillota</taxon>
        <taxon>Bacilli</taxon>
        <taxon>Bacillales</taxon>
        <taxon>Paenibacillaceae</taxon>
        <taxon>Paenibacillus</taxon>
    </lineage>
</organism>